<dbReference type="InterPro" id="IPR036621">
    <property type="entry name" value="Anticodon-bd_dom_sf"/>
</dbReference>
<dbReference type="PANTHER" id="PTHR11451">
    <property type="entry name" value="THREONINE-TRNA LIGASE"/>
    <property type="match status" value="1"/>
</dbReference>
<dbReference type="InterPro" id="IPR033728">
    <property type="entry name" value="ThrRS_core"/>
</dbReference>
<dbReference type="Gene3D" id="3.30.930.10">
    <property type="entry name" value="Bira Bifunctional Protein, Domain 2"/>
    <property type="match status" value="1"/>
</dbReference>
<dbReference type="PANTHER" id="PTHR11451:SF44">
    <property type="entry name" value="THREONINE--TRNA LIGASE, CHLOROPLASTIC_MITOCHONDRIAL 2"/>
    <property type="match status" value="1"/>
</dbReference>
<feature type="domain" description="Aminoacyl-transfer RNA synthetases class-II family profile" evidence="11">
    <location>
        <begin position="1"/>
        <end position="236"/>
    </location>
</feature>
<dbReference type="InterPro" id="IPR002320">
    <property type="entry name" value="Thr-tRNA-ligase_IIa"/>
</dbReference>
<dbReference type="CDD" id="cd00860">
    <property type="entry name" value="ThrRS_anticodon"/>
    <property type="match status" value="1"/>
</dbReference>
<keyword evidence="8" id="KW-0648">Protein biosynthesis</keyword>
<dbReference type="InterPro" id="IPR047246">
    <property type="entry name" value="ThrRS_anticodon"/>
</dbReference>
<dbReference type="EC" id="6.1.1.3" evidence="2"/>
<dbReference type="PRINTS" id="PR01047">
    <property type="entry name" value="TRNASYNTHTHR"/>
</dbReference>
<dbReference type="InterPro" id="IPR006195">
    <property type="entry name" value="aa-tRNA-synth_II"/>
</dbReference>
<keyword evidence="4" id="KW-0479">Metal-binding</keyword>
<keyword evidence="9 12" id="KW-0030">Aminoacyl-tRNA synthetase</keyword>
<proteinExistence type="inferred from homology"/>
<comment type="similarity">
    <text evidence="1">Belongs to the class-II aminoacyl-tRNA synthetase family.</text>
</comment>
<accession>A0A3B0S0B3</accession>
<dbReference type="AlphaFoldDB" id="A0A3B0S0B3"/>
<evidence type="ECO:0000313" key="12">
    <source>
        <dbReference type="EMBL" id="VAV97162.1"/>
    </source>
</evidence>
<evidence type="ECO:0000256" key="10">
    <source>
        <dbReference type="ARBA" id="ARBA00049515"/>
    </source>
</evidence>
<dbReference type="GO" id="GO:0005737">
    <property type="term" value="C:cytoplasm"/>
    <property type="evidence" value="ECO:0007669"/>
    <property type="project" value="InterPro"/>
</dbReference>
<dbReference type="GO" id="GO:0006435">
    <property type="term" value="P:threonyl-tRNA aminoacylation"/>
    <property type="evidence" value="ECO:0007669"/>
    <property type="project" value="InterPro"/>
</dbReference>
<evidence type="ECO:0000256" key="4">
    <source>
        <dbReference type="ARBA" id="ARBA00022723"/>
    </source>
</evidence>
<evidence type="ECO:0000256" key="9">
    <source>
        <dbReference type="ARBA" id="ARBA00023146"/>
    </source>
</evidence>
<dbReference type="InterPro" id="IPR004154">
    <property type="entry name" value="Anticodon-bd"/>
</dbReference>
<dbReference type="GO" id="GO:0005524">
    <property type="term" value="F:ATP binding"/>
    <property type="evidence" value="ECO:0007669"/>
    <property type="project" value="UniProtKB-KW"/>
</dbReference>
<dbReference type="NCBIfam" id="TIGR00418">
    <property type="entry name" value="thrS"/>
    <property type="match status" value="1"/>
</dbReference>
<evidence type="ECO:0000256" key="6">
    <source>
        <dbReference type="ARBA" id="ARBA00022833"/>
    </source>
</evidence>
<organism evidence="12">
    <name type="scientific">hydrothermal vent metagenome</name>
    <dbReference type="NCBI Taxonomy" id="652676"/>
    <lineage>
        <taxon>unclassified sequences</taxon>
        <taxon>metagenomes</taxon>
        <taxon>ecological metagenomes</taxon>
    </lineage>
</organism>
<sequence>MDRSLWEKSGHWEKFREHMYTTEADGRALAFKPMNCPCHVQVFNQGIVSYRDLPLRLAEFGSCHRYEPSGALHGLMRVRSFVQDDAHIFCTRDQITSETEVFCKMLLEIYKDFGFEEVKVKFSDRPEVRAGDDATWDKAEKALRDAINSTGLDYSMNPGEGAFYGPKLEFVLTDAIGRDWQCGTMQVDFVLPERLNAQYVGSDNGKHRPVMLHRAILGSFERFLGILIEEHAGRFPLWLAPTQVVVTGITSDQDDHVCKVYDQLIAQGIRAEKDLRSEKINYKIREHSHAKVPAIYVVGAREATENTVTVRRLGSKQQETLDLDAAINKLKAESLAPDQRTGQ</sequence>
<dbReference type="Pfam" id="PF03129">
    <property type="entry name" value="HGTP_anticodon"/>
    <property type="match status" value="1"/>
</dbReference>
<evidence type="ECO:0000256" key="2">
    <source>
        <dbReference type="ARBA" id="ARBA00013163"/>
    </source>
</evidence>
<dbReference type="FunFam" id="3.40.50.800:FF:000001">
    <property type="entry name" value="Threonine--tRNA ligase"/>
    <property type="match status" value="1"/>
</dbReference>
<evidence type="ECO:0000256" key="8">
    <source>
        <dbReference type="ARBA" id="ARBA00022917"/>
    </source>
</evidence>
<dbReference type="GO" id="GO:0046872">
    <property type="term" value="F:metal ion binding"/>
    <property type="evidence" value="ECO:0007669"/>
    <property type="project" value="UniProtKB-KW"/>
</dbReference>
<dbReference type="PROSITE" id="PS50862">
    <property type="entry name" value="AA_TRNA_LIGASE_II"/>
    <property type="match status" value="1"/>
</dbReference>
<comment type="catalytic activity">
    <reaction evidence="10">
        <text>tRNA(Thr) + L-threonine + ATP = L-threonyl-tRNA(Thr) + AMP + diphosphate + H(+)</text>
        <dbReference type="Rhea" id="RHEA:24624"/>
        <dbReference type="Rhea" id="RHEA-COMP:9670"/>
        <dbReference type="Rhea" id="RHEA-COMP:9704"/>
        <dbReference type="ChEBI" id="CHEBI:15378"/>
        <dbReference type="ChEBI" id="CHEBI:30616"/>
        <dbReference type="ChEBI" id="CHEBI:33019"/>
        <dbReference type="ChEBI" id="CHEBI:57926"/>
        <dbReference type="ChEBI" id="CHEBI:78442"/>
        <dbReference type="ChEBI" id="CHEBI:78534"/>
        <dbReference type="ChEBI" id="CHEBI:456215"/>
        <dbReference type="EC" id="6.1.1.3"/>
    </reaction>
</comment>
<keyword evidence="3 12" id="KW-0436">Ligase</keyword>
<dbReference type="InterPro" id="IPR045864">
    <property type="entry name" value="aa-tRNA-synth_II/BPL/LPL"/>
</dbReference>
<keyword evidence="5" id="KW-0547">Nucleotide-binding</keyword>
<dbReference type="EMBL" id="UOED01000114">
    <property type="protein sequence ID" value="VAV97162.1"/>
    <property type="molecule type" value="Genomic_DNA"/>
</dbReference>
<evidence type="ECO:0000256" key="1">
    <source>
        <dbReference type="ARBA" id="ARBA00008226"/>
    </source>
</evidence>
<gene>
    <name evidence="12" type="ORF">MNBD_ALPHA02-1026</name>
</gene>
<evidence type="ECO:0000256" key="5">
    <source>
        <dbReference type="ARBA" id="ARBA00022741"/>
    </source>
</evidence>
<dbReference type="FunFam" id="3.30.930.10:FF:000002">
    <property type="entry name" value="Threonine--tRNA ligase"/>
    <property type="match status" value="1"/>
</dbReference>
<evidence type="ECO:0000256" key="3">
    <source>
        <dbReference type="ARBA" id="ARBA00022598"/>
    </source>
</evidence>
<dbReference type="SUPFAM" id="SSF52954">
    <property type="entry name" value="Class II aaRS ABD-related"/>
    <property type="match status" value="1"/>
</dbReference>
<evidence type="ECO:0000259" key="11">
    <source>
        <dbReference type="PROSITE" id="PS50862"/>
    </source>
</evidence>
<dbReference type="Pfam" id="PF00587">
    <property type="entry name" value="tRNA-synt_2b"/>
    <property type="match status" value="1"/>
</dbReference>
<reference evidence="12" key="1">
    <citation type="submission" date="2018-06" db="EMBL/GenBank/DDBJ databases">
        <authorList>
            <person name="Zhirakovskaya E."/>
        </authorList>
    </citation>
    <scope>NUCLEOTIDE SEQUENCE</scope>
</reference>
<dbReference type="Gene3D" id="3.40.50.800">
    <property type="entry name" value="Anticodon-binding domain"/>
    <property type="match status" value="1"/>
</dbReference>
<dbReference type="CDD" id="cd00771">
    <property type="entry name" value="ThrRS_core"/>
    <property type="match status" value="1"/>
</dbReference>
<keyword evidence="7" id="KW-0067">ATP-binding</keyword>
<dbReference type="GO" id="GO:0004829">
    <property type="term" value="F:threonine-tRNA ligase activity"/>
    <property type="evidence" value="ECO:0007669"/>
    <property type="project" value="UniProtKB-EC"/>
</dbReference>
<evidence type="ECO:0000256" key="7">
    <source>
        <dbReference type="ARBA" id="ARBA00022840"/>
    </source>
</evidence>
<protein>
    <recommendedName>
        <fullName evidence="2">threonine--tRNA ligase</fullName>
        <ecNumber evidence="2">6.1.1.3</ecNumber>
    </recommendedName>
</protein>
<keyword evidence="6" id="KW-0862">Zinc</keyword>
<name>A0A3B0S0B3_9ZZZZ</name>
<dbReference type="InterPro" id="IPR002314">
    <property type="entry name" value="aa-tRNA-synt_IIb"/>
</dbReference>
<dbReference type="SUPFAM" id="SSF55681">
    <property type="entry name" value="Class II aaRS and biotin synthetases"/>
    <property type="match status" value="1"/>
</dbReference>